<gene>
    <name evidence="2" type="primary">Mo04732</name>
    <name evidence="2" type="ORF">E5Q_04732</name>
</gene>
<evidence type="ECO:0008006" key="4">
    <source>
        <dbReference type="Google" id="ProtNLM"/>
    </source>
</evidence>
<sequence>MIAKTLTIFGLCSIALADLVKTPVSHEKRTEHTGCYKYFKHHQGSVPGGTNVATMTPAFVLKTKDSLNIAGPATKKSDPGACSKYYDSQTDLGVCLWNGLARDGITPLDRSGWLSGEKTSNCRKMVTVTTNGKTLDLPVVDGCAFQADGHADGCTDIWFTVAAFNELATDAEKTSGHIAHVEWMWKSNYKKGGSLRNAPV</sequence>
<keyword evidence="1" id="KW-0732">Signal</keyword>
<keyword evidence="3" id="KW-1185">Reference proteome</keyword>
<proteinExistence type="predicted"/>
<feature type="signal peptide" evidence="1">
    <location>
        <begin position="1"/>
        <end position="17"/>
    </location>
</feature>
<dbReference type="OrthoDB" id="2499360at2759"/>
<dbReference type="Gene3D" id="2.40.40.10">
    <property type="entry name" value="RlpA-like domain"/>
    <property type="match status" value="1"/>
</dbReference>
<reference evidence="2 3" key="2">
    <citation type="journal article" date="2012" name="Open Biol.">
        <title>Characteristics of nucleosomes and linker DNA regions on the genome of the basidiomycete Mixia osmundae revealed by mono- and dinucleosome mapping.</title>
        <authorList>
            <person name="Nishida H."/>
            <person name="Kondo S."/>
            <person name="Matsumoto T."/>
            <person name="Suzuki Y."/>
            <person name="Yoshikawa H."/>
            <person name="Taylor T.D."/>
            <person name="Sugiyama J."/>
        </authorList>
    </citation>
    <scope>NUCLEOTIDE SEQUENCE [LARGE SCALE GENOMIC DNA]</scope>
    <source>
        <strain evidence="3">CBS 9802 / IAM 14324 / JCM 22182 / KY 12970</strain>
    </source>
</reference>
<name>G7E5E1_MIXOS</name>
<accession>G7E5E1</accession>
<feature type="chain" id="PRO_5009955826" description="Ecp2 effector protein domain-containing protein" evidence="1">
    <location>
        <begin position="18"/>
        <end position="200"/>
    </location>
</feature>
<dbReference type="Proteomes" id="UP000009131">
    <property type="component" value="Unassembled WGS sequence"/>
</dbReference>
<organism evidence="2 3">
    <name type="scientific">Mixia osmundae (strain CBS 9802 / IAM 14324 / JCM 22182 / KY 12970)</name>
    <dbReference type="NCBI Taxonomy" id="764103"/>
    <lineage>
        <taxon>Eukaryota</taxon>
        <taxon>Fungi</taxon>
        <taxon>Dikarya</taxon>
        <taxon>Basidiomycota</taxon>
        <taxon>Pucciniomycotina</taxon>
        <taxon>Mixiomycetes</taxon>
        <taxon>Mixiales</taxon>
        <taxon>Mixiaceae</taxon>
        <taxon>Mixia</taxon>
    </lineage>
</organism>
<evidence type="ECO:0000256" key="1">
    <source>
        <dbReference type="SAM" id="SignalP"/>
    </source>
</evidence>
<dbReference type="RefSeq" id="XP_014569401.1">
    <property type="nucleotide sequence ID" value="XM_014713915.1"/>
</dbReference>
<protein>
    <recommendedName>
        <fullName evidence="4">Ecp2 effector protein domain-containing protein</fullName>
    </recommendedName>
</protein>
<dbReference type="eggNOG" id="ENOG502SZ1R">
    <property type="taxonomic scope" value="Eukaryota"/>
</dbReference>
<evidence type="ECO:0000313" key="3">
    <source>
        <dbReference type="Proteomes" id="UP000009131"/>
    </source>
</evidence>
<comment type="caution">
    <text evidence="2">The sequence shown here is derived from an EMBL/GenBank/DDBJ whole genome shotgun (WGS) entry which is preliminary data.</text>
</comment>
<dbReference type="InParanoid" id="G7E5E1"/>
<dbReference type="CDD" id="cd22191">
    <property type="entry name" value="DPBB_RlpA_EXP_N-like"/>
    <property type="match status" value="1"/>
</dbReference>
<dbReference type="InterPro" id="IPR036908">
    <property type="entry name" value="RlpA-like_sf"/>
</dbReference>
<evidence type="ECO:0000313" key="2">
    <source>
        <dbReference type="EMBL" id="GAA98051.1"/>
    </source>
</evidence>
<dbReference type="HOGENOM" id="CLU_1475514_0_0_1"/>
<reference evidence="2 3" key="1">
    <citation type="journal article" date="2011" name="J. Gen. Appl. Microbiol.">
        <title>Draft genome sequencing of the enigmatic basidiomycete Mixia osmundae.</title>
        <authorList>
            <person name="Nishida H."/>
            <person name="Nagatsuka Y."/>
            <person name="Sugiyama J."/>
        </authorList>
    </citation>
    <scope>NUCLEOTIDE SEQUENCE [LARGE SCALE GENOMIC DNA]</scope>
    <source>
        <strain evidence="3">CBS 9802 / IAM 14324 / JCM 22182 / KY 12970</strain>
    </source>
</reference>
<dbReference type="EMBL" id="BABT02000150">
    <property type="protein sequence ID" value="GAA98051.1"/>
    <property type="molecule type" value="Genomic_DNA"/>
</dbReference>
<dbReference type="OMA" id="HIAHVEW"/>
<dbReference type="AlphaFoldDB" id="G7E5E1"/>